<comment type="function">
    <text evidence="1">Putative pheromone receptor.</text>
</comment>
<evidence type="ECO:0000256" key="4">
    <source>
        <dbReference type="ARBA" id="ARBA00022475"/>
    </source>
</evidence>
<name>A0A5J6DR34_GLOSR</name>
<dbReference type="Gene3D" id="1.20.1070.10">
    <property type="entry name" value="Rhodopsin 7-helix transmembrane proteins"/>
    <property type="match status" value="1"/>
</dbReference>
<keyword evidence="9 13" id="KW-0472">Membrane</keyword>
<sequence length="303" mass="34401">MTFSLQTIGILGNLSLLYHNVISYFTGYRLRPTDLIINNLLVANTLVLLSSGIHYTMIYFEWYHHLSDFGCRFFPYLRGVGRGVSIGTTCLLSVFQAITISPTNSRWAGLKQKSPKYIVSLILVWWVLQMLVNVVIPLYMSGNLSNQNITKGKISGFCSCLYDDDTKDSLFAALLTFPDVVCFLLMVWASGYMVFILLRHKQRVRHIHTAPISSRSSPETRATKNILLLVSTFVFFNAISSVFLMTLVVFNTTKVFLPDVNIVFVMFSPTFIPFLIMTQDSTVSRFSFAWIKNVKSAALMRNM</sequence>
<dbReference type="EMBL" id="MN461224">
    <property type="protein sequence ID" value="QES86644.1"/>
    <property type="molecule type" value="mRNA"/>
</dbReference>
<keyword evidence="8 13" id="KW-0297">G-protein coupled receptor</keyword>
<gene>
    <name evidence="15" type="primary">V1R</name>
</gene>
<feature type="transmembrane region" description="Helical" evidence="13">
    <location>
        <begin position="226"/>
        <end position="250"/>
    </location>
</feature>
<evidence type="ECO:0000259" key="14">
    <source>
        <dbReference type="PROSITE" id="PS50262"/>
    </source>
</evidence>
<evidence type="ECO:0000256" key="9">
    <source>
        <dbReference type="ARBA" id="ARBA00023136"/>
    </source>
</evidence>
<keyword evidence="5 13" id="KW-0589">Pheromone response</keyword>
<evidence type="ECO:0000256" key="13">
    <source>
        <dbReference type="RuleBase" id="RU364061"/>
    </source>
</evidence>
<comment type="subcellular location">
    <subcellularLocation>
        <location evidence="2 13">Cell membrane</location>
        <topology evidence="2 13">Multi-pass membrane protein</topology>
    </subcellularLocation>
</comment>
<dbReference type="SUPFAM" id="SSF81321">
    <property type="entry name" value="Family A G protein-coupled receptor-like"/>
    <property type="match status" value="1"/>
</dbReference>
<dbReference type="GO" id="GO:0019236">
    <property type="term" value="P:response to pheromone"/>
    <property type="evidence" value="ECO:0007669"/>
    <property type="project" value="UniProtKB-KW"/>
</dbReference>
<keyword evidence="10 13" id="KW-0675">Receptor</keyword>
<evidence type="ECO:0000256" key="7">
    <source>
        <dbReference type="ARBA" id="ARBA00022989"/>
    </source>
</evidence>
<proteinExistence type="evidence at transcript level"/>
<feature type="transmembrane region" description="Helical" evidence="13">
    <location>
        <begin position="118"/>
        <end position="140"/>
    </location>
</feature>
<dbReference type="GO" id="GO:0016503">
    <property type="term" value="F:pheromone receptor activity"/>
    <property type="evidence" value="ECO:0007669"/>
    <property type="project" value="InterPro"/>
</dbReference>
<feature type="transmembrane region" description="Helical" evidence="13">
    <location>
        <begin position="171"/>
        <end position="198"/>
    </location>
</feature>
<feature type="transmembrane region" description="Helical" evidence="13">
    <location>
        <begin position="40"/>
        <end position="60"/>
    </location>
</feature>
<keyword evidence="7 13" id="KW-1133">Transmembrane helix</keyword>
<evidence type="ECO:0000256" key="10">
    <source>
        <dbReference type="ARBA" id="ARBA00023170"/>
    </source>
</evidence>
<dbReference type="PROSITE" id="PS50262">
    <property type="entry name" value="G_PROTEIN_RECEP_F1_2"/>
    <property type="match status" value="1"/>
</dbReference>
<protein>
    <recommendedName>
        <fullName evidence="13">Vomeronasal type-1 receptor</fullName>
    </recommendedName>
</protein>
<evidence type="ECO:0000256" key="2">
    <source>
        <dbReference type="ARBA" id="ARBA00004651"/>
    </source>
</evidence>
<feature type="transmembrane region" description="Helical" evidence="13">
    <location>
        <begin position="80"/>
        <end position="98"/>
    </location>
</feature>
<dbReference type="InterPro" id="IPR017452">
    <property type="entry name" value="GPCR_Rhodpsn_7TM"/>
</dbReference>
<evidence type="ECO:0000256" key="8">
    <source>
        <dbReference type="ARBA" id="ARBA00023040"/>
    </source>
</evidence>
<dbReference type="PRINTS" id="PR01534">
    <property type="entry name" value="VOMERONASL1R"/>
</dbReference>
<keyword evidence="4 13" id="KW-1003">Cell membrane</keyword>
<dbReference type="InterPro" id="IPR004072">
    <property type="entry name" value="Vmron_rcpt_1"/>
</dbReference>
<dbReference type="FunFam" id="1.20.1070.10:FF:000033">
    <property type="entry name" value="Vomeronasal type-1 receptor"/>
    <property type="match status" value="1"/>
</dbReference>
<comment type="similarity">
    <text evidence="3 13">Belongs to the G-protein coupled receptor 1 family.</text>
</comment>
<reference evidence="15" key="1">
    <citation type="journal article" date="2019" name="Genome Biol. Evol.">
        <title>Expressed Vomeronasal Type-1 Receptors (V1rs) in Bats Uncover Conserved Sequences Underlying Social Chemical Signaling.</title>
        <authorList>
            <person name="Yohe L.R."/>
            <person name="Davies K.T.J."/>
            <person name="Rossiter S.J."/>
            <person name="Davalos L.M."/>
        </authorList>
    </citation>
    <scope>NUCLEOTIDE SEQUENCE</scope>
    <source>
        <tissue evidence="15">Vomeronasal epithelium</tissue>
    </source>
</reference>
<evidence type="ECO:0000256" key="12">
    <source>
        <dbReference type="ARBA" id="ARBA00023224"/>
    </source>
</evidence>
<accession>A0A5J6DR34</accession>
<dbReference type="AlphaFoldDB" id="A0A5J6DR34"/>
<dbReference type="PANTHER" id="PTHR24062">
    <property type="entry name" value="VOMERONASAL TYPE-1 RECEPTOR"/>
    <property type="match status" value="1"/>
</dbReference>
<evidence type="ECO:0000256" key="3">
    <source>
        <dbReference type="ARBA" id="ARBA00010663"/>
    </source>
</evidence>
<dbReference type="Pfam" id="PF03402">
    <property type="entry name" value="V1R"/>
    <property type="match status" value="1"/>
</dbReference>
<evidence type="ECO:0000256" key="1">
    <source>
        <dbReference type="ARBA" id="ARBA00003878"/>
    </source>
</evidence>
<organism evidence="15">
    <name type="scientific">Glossophaga soricina</name>
    <name type="common">Pallas' long-tongued bat</name>
    <name type="synonym">Vespertilio soricinus</name>
    <dbReference type="NCBI Taxonomy" id="27638"/>
    <lineage>
        <taxon>Eukaryota</taxon>
        <taxon>Metazoa</taxon>
        <taxon>Chordata</taxon>
        <taxon>Craniata</taxon>
        <taxon>Vertebrata</taxon>
        <taxon>Euteleostomi</taxon>
        <taxon>Mammalia</taxon>
        <taxon>Eutheria</taxon>
        <taxon>Laurasiatheria</taxon>
        <taxon>Chiroptera</taxon>
        <taxon>Yangochiroptera</taxon>
        <taxon>Phyllostomidae</taxon>
        <taxon>Glossophaginae</taxon>
        <taxon>Glossophaga</taxon>
    </lineage>
</organism>
<feature type="transmembrane region" description="Helical" evidence="13">
    <location>
        <begin position="256"/>
        <end position="276"/>
    </location>
</feature>
<evidence type="ECO:0000313" key="15">
    <source>
        <dbReference type="EMBL" id="QES86644.1"/>
    </source>
</evidence>
<feature type="transmembrane region" description="Helical" evidence="13">
    <location>
        <begin position="6"/>
        <end position="28"/>
    </location>
</feature>
<keyword evidence="12 13" id="KW-0807">Transducer</keyword>
<evidence type="ECO:0000256" key="11">
    <source>
        <dbReference type="ARBA" id="ARBA00023180"/>
    </source>
</evidence>
<dbReference type="GO" id="GO:0005886">
    <property type="term" value="C:plasma membrane"/>
    <property type="evidence" value="ECO:0007669"/>
    <property type="project" value="UniProtKB-SubCell"/>
</dbReference>
<feature type="domain" description="G-protein coupled receptors family 1 profile" evidence="14">
    <location>
        <begin position="12"/>
        <end position="276"/>
    </location>
</feature>
<evidence type="ECO:0000256" key="6">
    <source>
        <dbReference type="ARBA" id="ARBA00022692"/>
    </source>
</evidence>
<keyword evidence="11" id="KW-0325">Glycoprotein</keyword>
<evidence type="ECO:0000256" key="5">
    <source>
        <dbReference type="ARBA" id="ARBA00022507"/>
    </source>
</evidence>
<keyword evidence="6 13" id="KW-0812">Transmembrane</keyword>
<dbReference type="GO" id="GO:0007606">
    <property type="term" value="P:sensory perception of chemical stimulus"/>
    <property type="evidence" value="ECO:0007669"/>
    <property type="project" value="UniProtKB-ARBA"/>
</dbReference>